<organism evidence="4 5">
    <name type="scientific">Cryobacterium frigoriphilum</name>
    <dbReference type="NCBI Taxonomy" id="1259150"/>
    <lineage>
        <taxon>Bacteria</taxon>
        <taxon>Bacillati</taxon>
        <taxon>Actinomycetota</taxon>
        <taxon>Actinomycetes</taxon>
        <taxon>Micrococcales</taxon>
        <taxon>Microbacteriaceae</taxon>
        <taxon>Cryobacterium</taxon>
    </lineage>
</organism>
<dbReference type="PANTHER" id="PTHR32432">
    <property type="entry name" value="CELL DIVISION PROTEIN FTSA-RELATED"/>
    <property type="match status" value="1"/>
</dbReference>
<evidence type="ECO:0000256" key="2">
    <source>
        <dbReference type="SAM" id="Phobius"/>
    </source>
</evidence>
<keyword evidence="2" id="KW-0812">Transmembrane</keyword>
<reference evidence="4 5" key="1">
    <citation type="submission" date="2019-03" db="EMBL/GenBank/DDBJ databases">
        <title>Genomics of glacier-inhabiting Cryobacterium strains.</title>
        <authorList>
            <person name="Liu Q."/>
            <person name="Xin Y.-H."/>
        </authorList>
    </citation>
    <scope>NUCLEOTIDE SEQUENCE [LARGE SCALE GENOMIC DNA]</scope>
    <source>
        <strain evidence="4 5">Hh14</strain>
    </source>
</reference>
<dbReference type="SMART" id="SM00842">
    <property type="entry name" value="FtsA"/>
    <property type="match status" value="1"/>
</dbReference>
<dbReference type="Gene3D" id="3.30.420.40">
    <property type="match status" value="2"/>
</dbReference>
<sequence>MRGRARGIRHQRFVHCRNRGDRHAVHALPAHHDELGDLARAVLRRHRWGAHVVDSALPGHAVSGRERVERAARRGVRARRPRVAARRGPRPVGQRSGGDPVKGHVVGVDIGTSAVRAAELSDVDSGTPTLLHYAEAPLPVGAVNRGEIVDAAAVRTALEQIWQVGGFTSHNVVLGVASDRVVARNLTVASASLKRIREALPLQVRDLISIPIEDALLDFYPIATTETSAASETQGLLIAAAKAPVVSNVRAVQQAGLRVLAVDLVPFALSRAVYLGTATDRVIAQIDVGAGSTSIVIAVDGVPQFVRLIASGGSDVTEALKNVLGVNDTSAENLKRLVGLSHRMTLETAGATTTISEVTYELLEALRNTISYFGSVRRDLRVTQIVLAGGGSRLNGFAQTLSDLTGLAVVSAEPAGMLLGPGIDGVRLRATKGTYLVACGLAMGRASASHLRVEPGGEPRADLLPPEVRLGQAEKTLRRRSAAVVALVAVLVATGVGFSMVERMQAAQQRQTAQAAATLLINQGKQFADLQRLKNDLDEVRDAQGVTLSTEIDWQAYLGQLRESLPAGVSITSVSADGATPFADYGQSTVPLEGERVASLRLSLSSPELQSNAVLLRRLSALPGFVDATPGQITRTATGEYLATFVLHINGEAYSGRDPAEPLAGGQ</sequence>
<dbReference type="InterPro" id="IPR003494">
    <property type="entry name" value="SHS2_FtsA"/>
</dbReference>
<gene>
    <name evidence="4" type="primary">pilM</name>
    <name evidence="4" type="ORF">E3T55_01150</name>
</gene>
<dbReference type="Gene3D" id="3.30.1490.300">
    <property type="match status" value="1"/>
</dbReference>
<evidence type="ECO:0000313" key="4">
    <source>
        <dbReference type="EMBL" id="TFD55444.1"/>
    </source>
</evidence>
<keyword evidence="2" id="KW-1133">Transmembrane helix</keyword>
<name>A0A4R9ABD8_9MICO</name>
<dbReference type="InterPro" id="IPR005883">
    <property type="entry name" value="PilM"/>
</dbReference>
<keyword evidence="2" id="KW-0472">Membrane</keyword>
<keyword evidence="5" id="KW-1185">Reference proteome</keyword>
<dbReference type="GO" id="GO:0051301">
    <property type="term" value="P:cell division"/>
    <property type="evidence" value="ECO:0007669"/>
    <property type="project" value="InterPro"/>
</dbReference>
<dbReference type="Proteomes" id="UP000297447">
    <property type="component" value="Unassembled WGS sequence"/>
</dbReference>
<dbReference type="NCBIfam" id="TIGR01175">
    <property type="entry name" value="pilM"/>
    <property type="match status" value="1"/>
</dbReference>
<evidence type="ECO:0000259" key="3">
    <source>
        <dbReference type="SMART" id="SM00842"/>
    </source>
</evidence>
<evidence type="ECO:0000313" key="5">
    <source>
        <dbReference type="Proteomes" id="UP000297447"/>
    </source>
</evidence>
<feature type="compositionally biased region" description="Basic residues" evidence="1">
    <location>
        <begin position="73"/>
        <end position="89"/>
    </location>
</feature>
<dbReference type="PANTHER" id="PTHR32432:SF3">
    <property type="entry name" value="ETHANOLAMINE UTILIZATION PROTEIN EUTJ"/>
    <property type="match status" value="1"/>
</dbReference>
<dbReference type="InterPro" id="IPR043129">
    <property type="entry name" value="ATPase_NBD"/>
</dbReference>
<comment type="caution">
    <text evidence="4">The sequence shown here is derived from an EMBL/GenBank/DDBJ whole genome shotgun (WGS) entry which is preliminary data.</text>
</comment>
<protein>
    <submittedName>
        <fullName evidence="4">Type IV pilus assembly protein PilM</fullName>
    </submittedName>
</protein>
<evidence type="ECO:0000256" key="1">
    <source>
        <dbReference type="SAM" id="MobiDB-lite"/>
    </source>
</evidence>
<dbReference type="EMBL" id="SOHE01000007">
    <property type="protein sequence ID" value="TFD55444.1"/>
    <property type="molecule type" value="Genomic_DNA"/>
</dbReference>
<accession>A0A4R9ABD8</accession>
<feature type="region of interest" description="Disordered" evidence="1">
    <location>
        <begin position="69"/>
        <end position="104"/>
    </location>
</feature>
<feature type="domain" description="SHS2" evidence="3">
    <location>
        <begin position="105"/>
        <end position="273"/>
    </location>
</feature>
<dbReference type="OrthoDB" id="1926201at2"/>
<dbReference type="AlphaFoldDB" id="A0A4R9ABD8"/>
<dbReference type="Pfam" id="PF11104">
    <property type="entry name" value="PilM_2"/>
    <property type="match status" value="1"/>
</dbReference>
<dbReference type="SUPFAM" id="SSF53067">
    <property type="entry name" value="Actin-like ATPase domain"/>
    <property type="match status" value="2"/>
</dbReference>
<feature type="transmembrane region" description="Helical" evidence="2">
    <location>
        <begin position="482"/>
        <end position="501"/>
    </location>
</feature>
<dbReference type="CDD" id="cd24049">
    <property type="entry name" value="ASKHA_NBD_PilM"/>
    <property type="match status" value="1"/>
</dbReference>
<proteinExistence type="predicted"/>
<dbReference type="InterPro" id="IPR050696">
    <property type="entry name" value="FtsA/MreB"/>
</dbReference>